<accession>A0AA88CS42</accession>
<dbReference type="Proteomes" id="UP001187192">
    <property type="component" value="Unassembled WGS sequence"/>
</dbReference>
<evidence type="ECO:0000313" key="2">
    <source>
        <dbReference type="Proteomes" id="UP001187192"/>
    </source>
</evidence>
<gene>
    <name evidence="1" type="ORF">TIFTF001_044338</name>
</gene>
<keyword evidence="2" id="KW-1185">Reference proteome</keyword>
<reference evidence="1" key="1">
    <citation type="submission" date="2023-07" db="EMBL/GenBank/DDBJ databases">
        <title>draft genome sequence of fig (Ficus carica).</title>
        <authorList>
            <person name="Takahashi T."/>
            <person name="Nishimura K."/>
        </authorList>
    </citation>
    <scope>NUCLEOTIDE SEQUENCE</scope>
</reference>
<dbReference type="AlphaFoldDB" id="A0AA88CS42"/>
<dbReference type="EMBL" id="BTGU01003265">
    <property type="protein sequence ID" value="GMN29335.1"/>
    <property type="molecule type" value="Genomic_DNA"/>
</dbReference>
<comment type="caution">
    <text evidence="1">The sequence shown here is derived from an EMBL/GenBank/DDBJ whole genome shotgun (WGS) entry which is preliminary data.</text>
</comment>
<evidence type="ECO:0000313" key="1">
    <source>
        <dbReference type="EMBL" id="GMN29335.1"/>
    </source>
</evidence>
<protein>
    <submittedName>
        <fullName evidence="1">Uncharacterized protein</fullName>
    </submittedName>
</protein>
<organism evidence="1 2">
    <name type="scientific">Ficus carica</name>
    <name type="common">Common fig</name>
    <dbReference type="NCBI Taxonomy" id="3494"/>
    <lineage>
        <taxon>Eukaryota</taxon>
        <taxon>Viridiplantae</taxon>
        <taxon>Streptophyta</taxon>
        <taxon>Embryophyta</taxon>
        <taxon>Tracheophyta</taxon>
        <taxon>Spermatophyta</taxon>
        <taxon>Magnoliopsida</taxon>
        <taxon>eudicotyledons</taxon>
        <taxon>Gunneridae</taxon>
        <taxon>Pentapetalae</taxon>
        <taxon>rosids</taxon>
        <taxon>fabids</taxon>
        <taxon>Rosales</taxon>
        <taxon>Moraceae</taxon>
        <taxon>Ficeae</taxon>
        <taxon>Ficus</taxon>
    </lineage>
</organism>
<sequence>MLSAYSGDVCYASRKGNAIANCLATLASQFDSCGNGWSWGRLAIGSGVAALSQWAGLDISGGRWRMELGGVESAMAGGTGWSQGSVEARALAGWTGRRFGRSRWRLGSAMGIGEMARHWFGRGMGRCVGTGWALMLGNGAVALAEMVDWRSWALAARDGHGRAADTGDWASTRRLGWSAAMGV</sequence>
<proteinExistence type="predicted"/>
<name>A0AA88CS42_FICCA</name>